<feature type="region of interest" description="Disordered" evidence="1">
    <location>
        <begin position="20"/>
        <end position="41"/>
    </location>
</feature>
<dbReference type="AlphaFoldDB" id="A0AAV4Q634"/>
<proteinExistence type="predicted"/>
<evidence type="ECO:0000313" key="2">
    <source>
        <dbReference type="EMBL" id="GIY04920.1"/>
    </source>
</evidence>
<accession>A0AAV4Q634</accession>
<protein>
    <submittedName>
        <fullName evidence="2">Uncharacterized protein</fullName>
    </submittedName>
</protein>
<gene>
    <name evidence="2" type="ORF">CEXT_383531</name>
</gene>
<organism evidence="2 3">
    <name type="scientific">Caerostris extrusa</name>
    <name type="common">Bark spider</name>
    <name type="synonym">Caerostris bankana</name>
    <dbReference type="NCBI Taxonomy" id="172846"/>
    <lineage>
        <taxon>Eukaryota</taxon>
        <taxon>Metazoa</taxon>
        <taxon>Ecdysozoa</taxon>
        <taxon>Arthropoda</taxon>
        <taxon>Chelicerata</taxon>
        <taxon>Arachnida</taxon>
        <taxon>Araneae</taxon>
        <taxon>Araneomorphae</taxon>
        <taxon>Entelegynae</taxon>
        <taxon>Araneoidea</taxon>
        <taxon>Araneidae</taxon>
        <taxon>Caerostris</taxon>
    </lineage>
</organism>
<name>A0AAV4Q634_CAEEX</name>
<comment type="caution">
    <text evidence="2">The sequence shown here is derived from an EMBL/GenBank/DDBJ whole genome shotgun (WGS) entry which is preliminary data.</text>
</comment>
<evidence type="ECO:0000256" key="1">
    <source>
        <dbReference type="SAM" id="MobiDB-lite"/>
    </source>
</evidence>
<dbReference type="Proteomes" id="UP001054945">
    <property type="component" value="Unassembled WGS sequence"/>
</dbReference>
<dbReference type="EMBL" id="BPLR01005772">
    <property type="protein sequence ID" value="GIY04920.1"/>
    <property type="molecule type" value="Genomic_DNA"/>
</dbReference>
<evidence type="ECO:0000313" key="3">
    <source>
        <dbReference type="Proteomes" id="UP001054945"/>
    </source>
</evidence>
<keyword evidence="3" id="KW-1185">Reference proteome</keyword>
<reference evidence="2 3" key="1">
    <citation type="submission" date="2021-06" db="EMBL/GenBank/DDBJ databases">
        <title>Caerostris extrusa draft genome.</title>
        <authorList>
            <person name="Kono N."/>
            <person name="Arakawa K."/>
        </authorList>
    </citation>
    <scope>NUCLEOTIDE SEQUENCE [LARGE SCALE GENOMIC DNA]</scope>
</reference>
<sequence>MKSIVYQKLLGHSSWKKYPDRRPSTTNRMLGVEGRGGGPRGMRRAFSSIRYRGRRFVDRTPRTRLLVQTLQNTYETEISTKVTLDTLLTRVLPPSANEVVSAKQRIHVFLNNELLGSPEVRMNTAHKLSAGILLPSFGKQSLLSVHVPQ</sequence>